<feature type="region of interest" description="Disordered" evidence="4">
    <location>
        <begin position="115"/>
        <end position="163"/>
    </location>
</feature>
<sequence>MQTNNANLVNPLLANRPAPSPSPRAAEPETPAQPFNQVLSREMADRAPSVKDAPKDPSPAQRASGNDKAVAAKNKSDDPAKDEGENAGNADSAAATATTDMLALVASAAGTVAALDKAKADSQQPADASAQDATAAGTALAIQGGQQLASTPDRPDAARVDAESALRLAKADVRPAAPLATSQSAASIPALATAQPAAKAVDAGAANARASSARLDVNPDAREALKSIKPADAGAEAPQSQTAATGESATPQKPFDSALQAGKLAQATAKEDRELPLARQENVAAPQGLAQQLQQTQQAPALQAIATVAARADTLTARVGTPAWDQALGQKITWMVAGQEQSASLTLNPPDLGPLQVVLSVSNSQANATFTAAQPEVRQALEAALPKLRDMLGDAGIQLGQATVSSGNPQQQQQAQGDPGRQATAGGSLHRAQADAVRADPVARASRTVAGSSGRGMVDTFA</sequence>
<evidence type="ECO:0000256" key="3">
    <source>
        <dbReference type="ARBA" id="ARBA00022795"/>
    </source>
</evidence>
<feature type="compositionally biased region" description="Low complexity" evidence="4">
    <location>
        <begin position="1"/>
        <end position="32"/>
    </location>
</feature>
<comment type="function">
    <text evidence="1">Controls the length of the flagellar hook.</text>
</comment>
<accession>A0A6B3SPL8</accession>
<feature type="region of interest" description="Disordered" evidence="4">
    <location>
        <begin position="401"/>
        <end position="462"/>
    </location>
</feature>
<keyword evidence="3" id="KW-1005">Bacterial flagellum biogenesis</keyword>
<protein>
    <recommendedName>
        <fullName evidence="5">Flagellar hook-length control protein-like C-terminal domain-containing protein</fullName>
    </recommendedName>
</protein>
<organism evidence="6 7">
    <name type="scientific">Noviherbaspirillum galbum</name>
    <dbReference type="NCBI Taxonomy" id="2709383"/>
    <lineage>
        <taxon>Bacteria</taxon>
        <taxon>Pseudomonadati</taxon>
        <taxon>Pseudomonadota</taxon>
        <taxon>Betaproteobacteria</taxon>
        <taxon>Burkholderiales</taxon>
        <taxon>Oxalobacteraceae</taxon>
        <taxon>Noviherbaspirillum</taxon>
    </lineage>
</organism>
<feature type="compositionally biased region" description="Basic and acidic residues" evidence="4">
    <location>
        <begin position="217"/>
        <end position="226"/>
    </location>
</feature>
<dbReference type="InterPro" id="IPR052563">
    <property type="entry name" value="FliK"/>
</dbReference>
<name>A0A6B3SPL8_9BURK</name>
<feature type="compositionally biased region" description="Low complexity" evidence="4">
    <location>
        <begin position="115"/>
        <end position="150"/>
    </location>
</feature>
<dbReference type="GO" id="GO:0009424">
    <property type="term" value="C:bacterial-type flagellum hook"/>
    <property type="evidence" value="ECO:0007669"/>
    <property type="project" value="InterPro"/>
</dbReference>
<dbReference type="Proteomes" id="UP000482155">
    <property type="component" value="Unassembled WGS sequence"/>
</dbReference>
<evidence type="ECO:0000259" key="5">
    <source>
        <dbReference type="Pfam" id="PF02120"/>
    </source>
</evidence>
<dbReference type="InterPro" id="IPR038610">
    <property type="entry name" value="FliK-like_C_sf"/>
</dbReference>
<feature type="compositionally biased region" description="Low complexity" evidence="4">
    <location>
        <begin position="434"/>
        <end position="447"/>
    </location>
</feature>
<feature type="compositionally biased region" description="Low complexity" evidence="4">
    <location>
        <begin position="192"/>
        <end position="213"/>
    </location>
</feature>
<dbReference type="Pfam" id="PF02120">
    <property type="entry name" value="Flg_hook"/>
    <property type="match status" value="1"/>
</dbReference>
<comment type="similarity">
    <text evidence="2">Belongs to the FliK family.</text>
</comment>
<dbReference type="PRINTS" id="PR01007">
    <property type="entry name" value="FLGHOOKFLIK"/>
</dbReference>
<feature type="region of interest" description="Disordered" evidence="4">
    <location>
        <begin position="1"/>
        <end position="93"/>
    </location>
</feature>
<dbReference type="RefSeq" id="WP_163965425.1">
    <property type="nucleotide sequence ID" value="NZ_JAAIVB010000054.1"/>
</dbReference>
<feature type="compositionally biased region" description="Basic and acidic residues" evidence="4">
    <location>
        <begin position="153"/>
        <end position="163"/>
    </location>
</feature>
<keyword evidence="7" id="KW-1185">Reference proteome</keyword>
<evidence type="ECO:0000256" key="2">
    <source>
        <dbReference type="ARBA" id="ARBA00009149"/>
    </source>
</evidence>
<dbReference type="Gene3D" id="3.30.750.140">
    <property type="match status" value="1"/>
</dbReference>
<dbReference type="AlphaFoldDB" id="A0A6B3SPL8"/>
<evidence type="ECO:0000313" key="7">
    <source>
        <dbReference type="Proteomes" id="UP000482155"/>
    </source>
</evidence>
<dbReference type="InterPro" id="IPR021136">
    <property type="entry name" value="Flagellar_hook_control-like_C"/>
</dbReference>
<dbReference type="PANTHER" id="PTHR37533:SF2">
    <property type="entry name" value="FLAGELLAR HOOK-LENGTH CONTROL PROTEIN"/>
    <property type="match status" value="1"/>
</dbReference>
<dbReference type="EMBL" id="JAAIVB010000054">
    <property type="protein sequence ID" value="NEX62693.1"/>
    <property type="molecule type" value="Genomic_DNA"/>
</dbReference>
<reference evidence="6 7" key="1">
    <citation type="submission" date="2020-02" db="EMBL/GenBank/DDBJ databases">
        <authorList>
            <person name="Kim M.K."/>
        </authorList>
    </citation>
    <scope>NUCLEOTIDE SEQUENCE [LARGE SCALE GENOMIC DNA]</scope>
    <source>
        <strain evidence="6 7">17J57-3</strain>
    </source>
</reference>
<evidence type="ECO:0000256" key="4">
    <source>
        <dbReference type="SAM" id="MobiDB-lite"/>
    </source>
</evidence>
<dbReference type="InterPro" id="IPR001635">
    <property type="entry name" value="Flag_hook_Flik"/>
</dbReference>
<feature type="domain" description="Flagellar hook-length control protein-like C-terminal" evidence="5">
    <location>
        <begin position="330"/>
        <end position="413"/>
    </location>
</feature>
<evidence type="ECO:0000313" key="6">
    <source>
        <dbReference type="EMBL" id="NEX62693.1"/>
    </source>
</evidence>
<evidence type="ECO:0000256" key="1">
    <source>
        <dbReference type="ARBA" id="ARBA00003944"/>
    </source>
</evidence>
<feature type="region of interest" description="Disordered" evidence="4">
    <location>
        <begin position="192"/>
        <end position="256"/>
    </location>
</feature>
<feature type="compositionally biased region" description="Basic and acidic residues" evidence="4">
    <location>
        <begin position="42"/>
        <end position="55"/>
    </location>
</feature>
<dbReference type="PANTHER" id="PTHR37533">
    <property type="entry name" value="FLAGELLAR HOOK-LENGTH CONTROL PROTEIN"/>
    <property type="match status" value="1"/>
</dbReference>
<gene>
    <name evidence="6" type="ORF">G3574_16520</name>
</gene>
<feature type="compositionally biased region" description="Polar residues" evidence="4">
    <location>
        <begin position="238"/>
        <end position="251"/>
    </location>
</feature>
<dbReference type="CDD" id="cd17470">
    <property type="entry name" value="T3SS_Flik_C"/>
    <property type="match status" value="1"/>
</dbReference>
<comment type="caution">
    <text evidence="6">The sequence shown here is derived from an EMBL/GenBank/DDBJ whole genome shotgun (WGS) entry which is preliminary data.</text>
</comment>
<dbReference type="GO" id="GO:0044780">
    <property type="term" value="P:bacterial-type flagellum assembly"/>
    <property type="evidence" value="ECO:0007669"/>
    <property type="project" value="InterPro"/>
</dbReference>
<proteinExistence type="inferred from homology"/>
<feature type="compositionally biased region" description="Basic and acidic residues" evidence="4">
    <location>
        <begin position="74"/>
        <end position="84"/>
    </location>
</feature>